<dbReference type="AlphaFoldDB" id="A0A6C0HDL8"/>
<name>A0A6C0HDL8_9ZZZZ</name>
<dbReference type="EMBL" id="MN739933">
    <property type="protein sequence ID" value="QHT78480.1"/>
    <property type="molecule type" value="Genomic_DNA"/>
</dbReference>
<evidence type="ECO:0000313" key="2">
    <source>
        <dbReference type="EMBL" id="QHT78480.1"/>
    </source>
</evidence>
<accession>A0A6C0HDL8</accession>
<reference evidence="2" key="1">
    <citation type="journal article" date="2020" name="Nature">
        <title>Giant virus diversity and host interactions through global metagenomics.</title>
        <authorList>
            <person name="Schulz F."/>
            <person name="Roux S."/>
            <person name="Paez-Espino D."/>
            <person name="Jungbluth S."/>
            <person name="Walsh D.A."/>
            <person name="Denef V.J."/>
            <person name="McMahon K.D."/>
            <person name="Konstantinidis K.T."/>
            <person name="Eloe-Fadrosh E.A."/>
            <person name="Kyrpides N.C."/>
            <person name="Woyke T."/>
        </authorList>
    </citation>
    <scope>NUCLEOTIDE SEQUENCE</scope>
    <source>
        <strain evidence="2">GVMAG-M-3300023179-91</strain>
    </source>
</reference>
<feature type="region of interest" description="Disordered" evidence="1">
    <location>
        <begin position="96"/>
        <end position="122"/>
    </location>
</feature>
<proteinExistence type="predicted"/>
<evidence type="ECO:0000256" key="1">
    <source>
        <dbReference type="SAM" id="MobiDB-lite"/>
    </source>
</evidence>
<sequence>MSTAVFAQGMESYNNTEFAPFTAPYATWKGTGPYSYPAAITSGNIRPLTNRDPTNNATQKFGLPRPLKWQYRKGTTTEPLVTIVNPNQPNQYIQVNRESRSSKSSSLIGQTIDQPGRFSVKHNPKNEIDEKEQLNKDCTTCHGIGLVTSFSPEPFLTNNPEPVSCSPKLCCNEENKALNRVIYASTNLKKNYFNTHAQYMANRCQTYQQKAFNFYSGPIIPNEYAQIAATNPALAAKIREAKPGSPLSYLNMYVANCYPNTDPSVVSQIGLINQLFQLISDANAFTPGDTSNFNAANINNISDAYKFLQGISGNKEVAMNIYTGFLNNPNYAGFLTGPSNSKGCKLVVYKPSNPQFAVEGGVSSSTRILKLTVDTINKNLSSIRKLKGSAGAANNYGSQPFVPFVYKTKVPKCNSAVYTKNGNPKTCVVNKPLDYMYKAVSKLGNIGGSINGTQVSQVGMSGSRS</sequence>
<protein>
    <submittedName>
        <fullName evidence="2">Uncharacterized protein</fullName>
    </submittedName>
</protein>
<organism evidence="2">
    <name type="scientific">viral metagenome</name>
    <dbReference type="NCBI Taxonomy" id="1070528"/>
    <lineage>
        <taxon>unclassified sequences</taxon>
        <taxon>metagenomes</taxon>
        <taxon>organismal metagenomes</taxon>
    </lineage>
</organism>